<dbReference type="EMBL" id="CAUYUJ010018139">
    <property type="protein sequence ID" value="CAK0880988.1"/>
    <property type="molecule type" value="Genomic_DNA"/>
</dbReference>
<feature type="compositionally biased region" description="Low complexity" evidence="1">
    <location>
        <begin position="397"/>
        <end position="429"/>
    </location>
</feature>
<accession>A0ABN9W7Q6</accession>
<keyword evidence="3" id="KW-0732">Signal</keyword>
<protein>
    <submittedName>
        <fullName evidence="4">Uncharacterized protein</fullName>
    </submittedName>
</protein>
<evidence type="ECO:0000256" key="3">
    <source>
        <dbReference type="SAM" id="SignalP"/>
    </source>
</evidence>
<gene>
    <name evidence="4" type="ORF">PCOR1329_LOCUS63974</name>
</gene>
<evidence type="ECO:0000313" key="5">
    <source>
        <dbReference type="Proteomes" id="UP001189429"/>
    </source>
</evidence>
<reference evidence="4" key="1">
    <citation type="submission" date="2023-10" db="EMBL/GenBank/DDBJ databases">
        <authorList>
            <person name="Chen Y."/>
            <person name="Shah S."/>
            <person name="Dougan E. K."/>
            <person name="Thang M."/>
            <person name="Chan C."/>
        </authorList>
    </citation>
    <scope>NUCLEOTIDE SEQUENCE [LARGE SCALE GENOMIC DNA]</scope>
</reference>
<feature type="signal peptide" evidence="3">
    <location>
        <begin position="1"/>
        <end position="23"/>
    </location>
</feature>
<keyword evidence="2" id="KW-1133">Transmembrane helix</keyword>
<keyword evidence="2" id="KW-0812">Transmembrane</keyword>
<evidence type="ECO:0000313" key="4">
    <source>
        <dbReference type="EMBL" id="CAK0880988.1"/>
    </source>
</evidence>
<feature type="region of interest" description="Disordered" evidence="1">
    <location>
        <begin position="370"/>
        <end position="429"/>
    </location>
</feature>
<evidence type="ECO:0000256" key="1">
    <source>
        <dbReference type="SAM" id="MobiDB-lite"/>
    </source>
</evidence>
<feature type="transmembrane region" description="Helical" evidence="2">
    <location>
        <begin position="335"/>
        <end position="361"/>
    </location>
</feature>
<sequence length="429" mass="45035">MGFMLASVVSLVALSLQASRGAAQQIVLDDMDSALQISSVNTFEGSFEPCLSDAYNGQFHHDWNRNKGEASFTIGFQPPRSGCYAIQEHHPGSDLNCRRYLPQNVSLTVDYCEGLSTTIYYDQSSPATVGKWNTLGMWMFFEGWSGALTMRNHAHEVCLAGPGQCFMVVDAFRLTRVGDTCADAVAPAPAPVVAQAVPEAEATGATEAGLEHEGLLTLRLVGPTVDLQASAGWIGDALAMHLGMQQVSILSIRAASGRRLSGSDTSSFQVRFRGARPGPEAPAAAGLVAALQAAFDAAGLGVVVASAEVDWVAVYPSAPADADASGESAAGNGGWWTFWSVLALLTFAFLTLVMVSVACAYRHKAVSSDAAVDAEAPPEKPVDVTNPPESDKWDITSVSTGPPESESSSIERPSAAEAVEPVEVVGTHA</sequence>
<evidence type="ECO:0000256" key="2">
    <source>
        <dbReference type="SAM" id="Phobius"/>
    </source>
</evidence>
<keyword evidence="2" id="KW-0472">Membrane</keyword>
<keyword evidence="5" id="KW-1185">Reference proteome</keyword>
<feature type="chain" id="PRO_5045516715" evidence="3">
    <location>
        <begin position="24"/>
        <end position="429"/>
    </location>
</feature>
<organism evidence="4 5">
    <name type="scientific">Prorocentrum cordatum</name>
    <dbReference type="NCBI Taxonomy" id="2364126"/>
    <lineage>
        <taxon>Eukaryota</taxon>
        <taxon>Sar</taxon>
        <taxon>Alveolata</taxon>
        <taxon>Dinophyceae</taxon>
        <taxon>Prorocentrales</taxon>
        <taxon>Prorocentraceae</taxon>
        <taxon>Prorocentrum</taxon>
    </lineage>
</organism>
<name>A0ABN9W7Q6_9DINO</name>
<comment type="caution">
    <text evidence="4">The sequence shown here is derived from an EMBL/GenBank/DDBJ whole genome shotgun (WGS) entry which is preliminary data.</text>
</comment>
<dbReference type="Proteomes" id="UP001189429">
    <property type="component" value="Unassembled WGS sequence"/>
</dbReference>
<proteinExistence type="predicted"/>